<gene>
    <name evidence="3" type="ORF">THAOC_20316</name>
</gene>
<accession>K0S3M4</accession>
<organism evidence="3 4">
    <name type="scientific">Thalassiosira oceanica</name>
    <name type="common">Marine diatom</name>
    <dbReference type="NCBI Taxonomy" id="159749"/>
    <lineage>
        <taxon>Eukaryota</taxon>
        <taxon>Sar</taxon>
        <taxon>Stramenopiles</taxon>
        <taxon>Ochrophyta</taxon>
        <taxon>Bacillariophyta</taxon>
        <taxon>Coscinodiscophyceae</taxon>
        <taxon>Thalassiosirophycidae</taxon>
        <taxon>Thalassiosirales</taxon>
        <taxon>Thalassiosiraceae</taxon>
        <taxon>Thalassiosira</taxon>
    </lineage>
</organism>
<feature type="compositionally biased region" description="Basic and acidic residues" evidence="1">
    <location>
        <begin position="191"/>
        <end position="201"/>
    </location>
</feature>
<name>K0S3M4_THAOC</name>
<keyword evidence="2" id="KW-0472">Membrane</keyword>
<evidence type="ECO:0000256" key="2">
    <source>
        <dbReference type="SAM" id="Phobius"/>
    </source>
</evidence>
<dbReference type="EMBL" id="AGNL01022878">
    <property type="protein sequence ID" value="EJK59459.1"/>
    <property type="molecule type" value="Genomic_DNA"/>
</dbReference>
<comment type="caution">
    <text evidence="3">The sequence shown here is derived from an EMBL/GenBank/DDBJ whole genome shotgun (WGS) entry which is preliminary data.</text>
</comment>
<feature type="region of interest" description="Disordered" evidence="1">
    <location>
        <begin position="127"/>
        <end position="148"/>
    </location>
</feature>
<feature type="compositionally biased region" description="Basic residues" evidence="1">
    <location>
        <begin position="137"/>
        <end position="148"/>
    </location>
</feature>
<keyword evidence="2" id="KW-0812">Transmembrane</keyword>
<evidence type="ECO:0000313" key="4">
    <source>
        <dbReference type="Proteomes" id="UP000266841"/>
    </source>
</evidence>
<proteinExistence type="predicted"/>
<feature type="region of interest" description="Disordered" evidence="1">
    <location>
        <begin position="179"/>
        <end position="241"/>
    </location>
</feature>
<evidence type="ECO:0000256" key="1">
    <source>
        <dbReference type="SAM" id="MobiDB-lite"/>
    </source>
</evidence>
<feature type="transmembrane region" description="Helical" evidence="2">
    <location>
        <begin position="152"/>
        <end position="175"/>
    </location>
</feature>
<keyword evidence="2" id="KW-1133">Transmembrane helix</keyword>
<dbReference type="AlphaFoldDB" id="K0S3M4"/>
<protein>
    <submittedName>
        <fullName evidence="3">Uncharacterized protein</fullName>
    </submittedName>
</protein>
<keyword evidence="4" id="KW-1185">Reference proteome</keyword>
<sequence>MMVESSDDHKQLLELEDGSMASPLLVSSPIETQVESTLNPDGSFSIKASTCTSHTNANGYRDVKVEHYHVPSHAAKDLMSRQSGVPDRSYLSRVEYKILQPGHDLDPPDDDVSTVYSYTPVMDDGGSVYTTSTVHTSNRRSRRYRSRTSRRISPLGIVAIGAMLLIAILIGAAIMSDDSNRIESSSSSEGDEGKDGADDKGSAAVDPVPDTKPAQPDGGEEGGGKAEEQDDEEIIPYDNSTTAPNASLAVLLDLN</sequence>
<dbReference type="Proteomes" id="UP000266841">
    <property type="component" value="Unassembled WGS sequence"/>
</dbReference>
<evidence type="ECO:0000313" key="3">
    <source>
        <dbReference type="EMBL" id="EJK59459.1"/>
    </source>
</evidence>
<reference evidence="3 4" key="1">
    <citation type="journal article" date="2012" name="Genome Biol.">
        <title>Genome and low-iron response of an oceanic diatom adapted to chronic iron limitation.</title>
        <authorList>
            <person name="Lommer M."/>
            <person name="Specht M."/>
            <person name="Roy A.S."/>
            <person name="Kraemer L."/>
            <person name="Andreson R."/>
            <person name="Gutowska M.A."/>
            <person name="Wolf J."/>
            <person name="Bergner S.V."/>
            <person name="Schilhabel M.B."/>
            <person name="Klostermeier U.C."/>
            <person name="Beiko R.G."/>
            <person name="Rosenstiel P."/>
            <person name="Hippler M."/>
            <person name="Laroche J."/>
        </authorList>
    </citation>
    <scope>NUCLEOTIDE SEQUENCE [LARGE SCALE GENOMIC DNA]</scope>
    <source>
        <strain evidence="3 4">CCMP1005</strain>
    </source>
</reference>